<dbReference type="AlphaFoldDB" id="A0A916K895"/>
<accession>A0A916K895</accession>
<dbReference type="InterPro" id="IPR024775">
    <property type="entry name" value="DinB-like"/>
</dbReference>
<evidence type="ECO:0000259" key="1">
    <source>
        <dbReference type="Pfam" id="PF12867"/>
    </source>
</evidence>
<sequence length="156" mass="18118">MEALVQGYAAGYDRLVSAMDGLCEEQLVFKPAADKWSIKEVVIHLCDAELNAIERMKRVISEDNPPLLKFDPDAWASRLDYRSLDMYTYLFLFRALRASMTPILENIADDVWQRTGMHNTAGKQTLEDIVRMFVQHVDRHIQQIERNKQAYAAQRR</sequence>
<dbReference type="Proteomes" id="UP000693672">
    <property type="component" value="Unassembled WGS sequence"/>
</dbReference>
<gene>
    <name evidence="2" type="primary">yfiT_1</name>
    <name evidence="2" type="ORF">PAESOLCIP111_04967</name>
</gene>
<evidence type="ECO:0000313" key="2">
    <source>
        <dbReference type="EMBL" id="CAG7645513.1"/>
    </source>
</evidence>
<dbReference type="Pfam" id="PF12867">
    <property type="entry name" value="DinB_2"/>
    <property type="match status" value="1"/>
</dbReference>
<evidence type="ECO:0000313" key="3">
    <source>
        <dbReference type="Proteomes" id="UP000693672"/>
    </source>
</evidence>
<dbReference type="EC" id="3.-.-.-" evidence="2"/>
<proteinExistence type="predicted"/>
<feature type="domain" description="DinB-like" evidence="1">
    <location>
        <begin position="11"/>
        <end position="144"/>
    </location>
</feature>
<keyword evidence="2" id="KW-0378">Hydrolase</keyword>
<reference evidence="2" key="1">
    <citation type="submission" date="2021-06" db="EMBL/GenBank/DDBJ databases">
        <authorList>
            <person name="Criscuolo A."/>
        </authorList>
    </citation>
    <scope>NUCLEOTIDE SEQUENCE</scope>
    <source>
        <strain evidence="2">CIP111600</strain>
    </source>
</reference>
<keyword evidence="3" id="KW-1185">Reference proteome</keyword>
<protein>
    <submittedName>
        <fullName evidence="2">Metal-dependent hydrolase YfiT</fullName>
        <ecNumber evidence="2">3.-.-.-</ecNumber>
    </submittedName>
</protein>
<dbReference type="GO" id="GO:0016787">
    <property type="term" value="F:hydrolase activity"/>
    <property type="evidence" value="ECO:0007669"/>
    <property type="project" value="UniProtKB-KW"/>
</dbReference>
<organism evidence="2 3">
    <name type="scientific">Paenibacillus solanacearum</name>
    <dbReference type="NCBI Taxonomy" id="2048548"/>
    <lineage>
        <taxon>Bacteria</taxon>
        <taxon>Bacillati</taxon>
        <taxon>Bacillota</taxon>
        <taxon>Bacilli</taxon>
        <taxon>Bacillales</taxon>
        <taxon>Paenibacillaceae</taxon>
        <taxon>Paenibacillus</taxon>
    </lineage>
</organism>
<name>A0A916K895_9BACL</name>
<dbReference type="RefSeq" id="WP_218094680.1">
    <property type="nucleotide sequence ID" value="NZ_CAJVAS010000031.1"/>
</dbReference>
<comment type="caution">
    <text evidence="2">The sequence shown here is derived from an EMBL/GenBank/DDBJ whole genome shotgun (WGS) entry which is preliminary data.</text>
</comment>
<dbReference type="EMBL" id="CAJVAS010000031">
    <property type="protein sequence ID" value="CAG7645513.1"/>
    <property type="molecule type" value="Genomic_DNA"/>
</dbReference>